<evidence type="ECO:0000256" key="1">
    <source>
        <dbReference type="PROSITE-ProRule" id="PRU00742"/>
    </source>
</evidence>
<dbReference type="Pfam" id="PF00491">
    <property type="entry name" value="Arginase"/>
    <property type="match status" value="1"/>
</dbReference>
<gene>
    <name evidence="2" type="ORF">C5L14_19585</name>
</gene>
<evidence type="ECO:0000313" key="2">
    <source>
        <dbReference type="EMBL" id="PRH85763.1"/>
    </source>
</evidence>
<dbReference type="AlphaFoldDB" id="A0A2S9Q8T6"/>
<dbReference type="SUPFAM" id="SSF52768">
    <property type="entry name" value="Arginase/deacetylase"/>
    <property type="match status" value="1"/>
</dbReference>
<dbReference type="InterPro" id="IPR023696">
    <property type="entry name" value="Ureohydrolase_dom_sf"/>
</dbReference>
<dbReference type="Gene3D" id="3.40.800.10">
    <property type="entry name" value="Ureohydrolase domain"/>
    <property type="match status" value="1"/>
</dbReference>
<dbReference type="GO" id="GO:0046872">
    <property type="term" value="F:metal ion binding"/>
    <property type="evidence" value="ECO:0007669"/>
    <property type="project" value="InterPro"/>
</dbReference>
<dbReference type="InterPro" id="IPR006035">
    <property type="entry name" value="Ureohydrolase"/>
</dbReference>
<comment type="caution">
    <text evidence="2">The sequence shown here is derived from an EMBL/GenBank/DDBJ whole genome shotgun (WGS) entry which is preliminary data.</text>
</comment>
<dbReference type="GO" id="GO:0016813">
    <property type="term" value="F:hydrolase activity, acting on carbon-nitrogen (but not peptide) bonds, in linear amidines"/>
    <property type="evidence" value="ECO:0007669"/>
    <property type="project" value="UniProtKB-ARBA"/>
</dbReference>
<dbReference type="EMBL" id="PUEJ01000007">
    <property type="protein sequence ID" value="PRH85763.1"/>
    <property type="molecule type" value="Genomic_DNA"/>
</dbReference>
<reference evidence="2 3" key="1">
    <citation type="submission" date="2018-02" db="EMBL/GenBank/DDBJ databases">
        <title>Whole genome sequencing of endophytic bacterium.</title>
        <authorList>
            <person name="Eedara R."/>
            <person name="Podile A.R."/>
        </authorList>
    </citation>
    <scope>NUCLEOTIDE SEQUENCE [LARGE SCALE GENOMIC DNA]</scope>
    <source>
        <strain evidence="2 3">RP1T</strain>
    </source>
</reference>
<proteinExistence type="inferred from homology"/>
<comment type="similarity">
    <text evidence="1">Belongs to the arginase family.</text>
</comment>
<organism evidence="2 3">
    <name type="scientific">Labrys okinawensis</name>
    <dbReference type="NCBI Taxonomy" id="346911"/>
    <lineage>
        <taxon>Bacteria</taxon>
        <taxon>Pseudomonadati</taxon>
        <taxon>Pseudomonadota</taxon>
        <taxon>Alphaproteobacteria</taxon>
        <taxon>Hyphomicrobiales</taxon>
        <taxon>Xanthobacteraceae</taxon>
        <taxon>Labrys</taxon>
    </lineage>
</organism>
<evidence type="ECO:0000313" key="3">
    <source>
        <dbReference type="Proteomes" id="UP000237682"/>
    </source>
</evidence>
<accession>A0A2S9Q8T6</accession>
<keyword evidence="3" id="KW-1185">Reference proteome</keyword>
<protein>
    <submittedName>
        <fullName evidence="2">Uncharacterized protein</fullName>
    </submittedName>
</protein>
<dbReference type="Proteomes" id="UP000237682">
    <property type="component" value="Unassembled WGS sequence"/>
</dbReference>
<dbReference type="OrthoDB" id="9788689at2"/>
<sequence length="103" mass="11543">MAWDVTFVPACDLHRQGVEAVLDLFPEGSRLAICIDALDPALVPRVIGRAPGGLTYDQLVDLIKSAARRRRIGEMDLVELMPERVWMGSERRPSPRRSPRHLG</sequence>
<dbReference type="PROSITE" id="PS51409">
    <property type="entry name" value="ARGINASE_2"/>
    <property type="match status" value="1"/>
</dbReference>
<name>A0A2S9Q8T6_9HYPH</name>